<dbReference type="Gene3D" id="1.10.630.10">
    <property type="entry name" value="Cytochrome P450"/>
    <property type="match status" value="1"/>
</dbReference>
<dbReference type="InterPro" id="IPR036396">
    <property type="entry name" value="Cyt_P450_sf"/>
</dbReference>
<evidence type="ECO:0000256" key="10">
    <source>
        <dbReference type="ARBA" id="ARBA00023002"/>
    </source>
</evidence>
<keyword evidence="7 14" id="KW-0479">Metal-binding</keyword>
<evidence type="ECO:0000256" key="2">
    <source>
        <dbReference type="ARBA" id="ARBA00003690"/>
    </source>
</evidence>
<dbReference type="InterPro" id="IPR050182">
    <property type="entry name" value="Cytochrome_P450_fam2"/>
</dbReference>
<keyword evidence="8" id="KW-0256">Endoplasmic reticulum</keyword>
<evidence type="ECO:0000256" key="9">
    <source>
        <dbReference type="ARBA" id="ARBA00022848"/>
    </source>
</evidence>
<keyword evidence="13" id="KW-0472">Membrane</keyword>
<comment type="subcellular location">
    <subcellularLocation>
        <location evidence="4">Endoplasmic reticulum membrane</location>
        <topology evidence="4">Peripheral membrane protein</topology>
    </subcellularLocation>
    <subcellularLocation>
        <location evidence="3">Microsome membrane</location>
        <topology evidence="3">Peripheral membrane protein</topology>
    </subcellularLocation>
</comment>
<dbReference type="PANTHER" id="PTHR24300">
    <property type="entry name" value="CYTOCHROME P450 508A4-RELATED"/>
    <property type="match status" value="1"/>
</dbReference>
<dbReference type="GO" id="GO:0005506">
    <property type="term" value="F:iron ion binding"/>
    <property type="evidence" value="ECO:0007669"/>
    <property type="project" value="InterPro"/>
</dbReference>
<evidence type="ECO:0000256" key="1">
    <source>
        <dbReference type="ARBA" id="ARBA00001971"/>
    </source>
</evidence>
<dbReference type="AlphaFoldDB" id="A0A2H4FY69"/>
<evidence type="ECO:0000313" key="15">
    <source>
        <dbReference type="EMBL" id="APH81375.1"/>
    </source>
</evidence>
<evidence type="ECO:0000256" key="4">
    <source>
        <dbReference type="ARBA" id="ARBA00004406"/>
    </source>
</evidence>
<keyword evidence="6 14" id="KW-0349">Heme</keyword>
<keyword evidence="12" id="KW-0503">Monooxygenase</keyword>
<dbReference type="InterPro" id="IPR002401">
    <property type="entry name" value="Cyt_P450_E_grp-I"/>
</dbReference>
<reference evidence="15" key="1">
    <citation type="submission" date="2016-11" db="EMBL/GenBank/DDBJ databases">
        <title>Comparative effects of crude oil on the Antarctic and temperate congenic copepods Tigriopus kingsejongensis and Tigriopus japonicus.</title>
        <authorList>
            <person name="Lee J.-S."/>
        </authorList>
    </citation>
    <scope>NUCLEOTIDE SEQUENCE</scope>
</reference>
<dbReference type="PRINTS" id="PR00385">
    <property type="entry name" value="P450"/>
</dbReference>
<dbReference type="GO" id="GO:0006805">
    <property type="term" value="P:xenobiotic metabolic process"/>
    <property type="evidence" value="ECO:0007669"/>
    <property type="project" value="TreeGrafter"/>
</dbReference>
<keyword evidence="10" id="KW-0560">Oxidoreductase</keyword>
<sequence>MAFQVILLSGMIWYCFLKWLKYYKVPDNFPPGPPSVPLLGVLPFMQGNLKDAMQRWRKEYGEVVGLHLGSELTVVLSDFDEISNAFKDKRFTGRPKALTETMTAFFASHPGEKGGGIVFSEGEQWSEQRRFALKTLRDFGFSKKAMEDVILEEVFKMIQVLRADEDSMSLNQVLSVGVVNSLWTILTGQKLSHGDQTVMKIVTGTDDFINNESMSGPLMMMPWLRFFPYIKEKFQASKEAPLSMRKLQNKMVAQHEEEQSGELDNNNGVRKESKDFIDVYLDKIKETRDRKSSFFGDQGRLNLQRSLTDIFGAGTSSGSSMLLFAFLYVIKYPKIQTKVQDELSRIIGKNTVSLDDRSNMPYTDAVLHEVMRHSCLVYAVPHATTEDVSVQGFDLPKDTVVYANLWQVMHNTDYWQDPEIFRPERFLDRDSKFRRDERCIPFMLGKRFCIGQSLALQQLFLFFVTILQHFELQAPGGAEAVSIEPIVGFVHQCPKYSVKLVGRM</sequence>
<accession>A0A2H4FY69</accession>
<dbReference type="EMBL" id="KY249904">
    <property type="protein sequence ID" value="APH81375.1"/>
    <property type="molecule type" value="mRNA"/>
</dbReference>
<evidence type="ECO:0000256" key="8">
    <source>
        <dbReference type="ARBA" id="ARBA00022824"/>
    </source>
</evidence>
<dbReference type="PRINTS" id="PR00463">
    <property type="entry name" value="EP450I"/>
</dbReference>
<comment type="function">
    <text evidence="2">May be involved in the metabolism of insect hormones and in the breakdown of synthetic insecticides.</text>
</comment>
<dbReference type="FunFam" id="1.10.630.10:FF:000238">
    <property type="entry name" value="Cytochrome P450 2A6"/>
    <property type="match status" value="1"/>
</dbReference>
<proteinExistence type="evidence at transcript level"/>
<evidence type="ECO:0000256" key="11">
    <source>
        <dbReference type="ARBA" id="ARBA00023004"/>
    </source>
</evidence>
<feature type="binding site" description="axial binding residue" evidence="14">
    <location>
        <position position="449"/>
    </location>
    <ligand>
        <name>heme</name>
        <dbReference type="ChEBI" id="CHEBI:30413"/>
    </ligand>
    <ligandPart>
        <name>Fe</name>
        <dbReference type="ChEBI" id="CHEBI:18248"/>
    </ligandPart>
</feature>
<name>A0A2H4FY69_9MAXI</name>
<evidence type="ECO:0000256" key="14">
    <source>
        <dbReference type="PIRSR" id="PIRSR602401-1"/>
    </source>
</evidence>
<protein>
    <submittedName>
        <fullName evidence="15">Cytochrome P450 CYP3033A1</fullName>
    </submittedName>
</protein>
<evidence type="ECO:0000256" key="12">
    <source>
        <dbReference type="ARBA" id="ARBA00023033"/>
    </source>
</evidence>
<keyword evidence="9" id="KW-0492">Microsome</keyword>
<evidence type="ECO:0000256" key="13">
    <source>
        <dbReference type="ARBA" id="ARBA00023136"/>
    </source>
</evidence>
<evidence type="ECO:0000256" key="7">
    <source>
        <dbReference type="ARBA" id="ARBA00022723"/>
    </source>
</evidence>
<evidence type="ECO:0000256" key="6">
    <source>
        <dbReference type="ARBA" id="ARBA00022617"/>
    </source>
</evidence>
<organism evidence="15">
    <name type="scientific">Tigriopus kingsejongensis</name>
    <dbReference type="NCBI Taxonomy" id="1133412"/>
    <lineage>
        <taxon>Eukaryota</taxon>
        <taxon>Metazoa</taxon>
        <taxon>Ecdysozoa</taxon>
        <taxon>Arthropoda</taxon>
        <taxon>Crustacea</taxon>
        <taxon>Multicrustacea</taxon>
        <taxon>Hexanauplia</taxon>
        <taxon>Copepoda</taxon>
        <taxon>Harpacticoida</taxon>
        <taxon>Harpacticidae</taxon>
        <taxon>Tigriopus</taxon>
    </lineage>
</organism>
<dbReference type="InterPro" id="IPR001128">
    <property type="entry name" value="Cyt_P450"/>
</dbReference>
<dbReference type="GO" id="GO:0006082">
    <property type="term" value="P:organic acid metabolic process"/>
    <property type="evidence" value="ECO:0007669"/>
    <property type="project" value="TreeGrafter"/>
</dbReference>
<keyword evidence="11 14" id="KW-0408">Iron</keyword>
<dbReference type="GO" id="GO:0020037">
    <property type="term" value="F:heme binding"/>
    <property type="evidence" value="ECO:0007669"/>
    <property type="project" value="InterPro"/>
</dbReference>
<comment type="cofactor">
    <cofactor evidence="1 14">
        <name>heme</name>
        <dbReference type="ChEBI" id="CHEBI:30413"/>
    </cofactor>
</comment>
<evidence type="ECO:0000256" key="5">
    <source>
        <dbReference type="ARBA" id="ARBA00010617"/>
    </source>
</evidence>
<dbReference type="Pfam" id="PF00067">
    <property type="entry name" value="p450"/>
    <property type="match status" value="1"/>
</dbReference>
<evidence type="ECO:0000256" key="3">
    <source>
        <dbReference type="ARBA" id="ARBA00004174"/>
    </source>
</evidence>
<dbReference type="GO" id="GO:0005789">
    <property type="term" value="C:endoplasmic reticulum membrane"/>
    <property type="evidence" value="ECO:0007669"/>
    <property type="project" value="UniProtKB-SubCell"/>
</dbReference>
<dbReference type="GO" id="GO:0008395">
    <property type="term" value="F:steroid hydroxylase activity"/>
    <property type="evidence" value="ECO:0007669"/>
    <property type="project" value="TreeGrafter"/>
</dbReference>
<comment type="similarity">
    <text evidence="5">Belongs to the cytochrome P450 family.</text>
</comment>
<dbReference type="PANTHER" id="PTHR24300:SF376">
    <property type="entry name" value="CYTOCHROME P450 15A1"/>
    <property type="match status" value="1"/>
</dbReference>
<dbReference type="GO" id="GO:0016712">
    <property type="term" value="F:oxidoreductase activity, acting on paired donors, with incorporation or reduction of molecular oxygen, reduced flavin or flavoprotein as one donor, and incorporation of one atom of oxygen"/>
    <property type="evidence" value="ECO:0007669"/>
    <property type="project" value="TreeGrafter"/>
</dbReference>
<dbReference type="SUPFAM" id="SSF48264">
    <property type="entry name" value="Cytochrome P450"/>
    <property type="match status" value="1"/>
</dbReference>